<keyword evidence="2" id="KW-1185">Reference proteome</keyword>
<accession>A0ABU6XSJ3</accession>
<evidence type="ECO:0000313" key="2">
    <source>
        <dbReference type="Proteomes" id="UP001341840"/>
    </source>
</evidence>
<dbReference type="Proteomes" id="UP001341840">
    <property type="component" value="Unassembled WGS sequence"/>
</dbReference>
<sequence>MTYVSAIELYVEFKQIPYVIEEIEEVQPEMEFRGYYSDSKEEFEGNYEISEPNEEDPTEYEIESDVEDIANALTNELPFQESSFMRVLDIDALKARKFVKDMNS</sequence>
<feature type="non-terminal residue" evidence="1">
    <location>
        <position position="104"/>
    </location>
</feature>
<protein>
    <submittedName>
        <fullName evidence="1">Uncharacterized protein</fullName>
    </submittedName>
</protein>
<name>A0ABU6XSJ3_9FABA</name>
<reference evidence="1 2" key="1">
    <citation type="journal article" date="2023" name="Plants (Basel)">
        <title>Bridging the Gap: Combining Genomics and Transcriptomics Approaches to Understand Stylosanthes scabra, an Orphan Legume from the Brazilian Caatinga.</title>
        <authorList>
            <person name="Ferreira-Neto J.R.C."/>
            <person name="da Silva M.D."/>
            <person name="Binneck E."/>
            <person name="de Melo N.F."/>
            <person name="da Silva R.H."/>
            <person name="de Melo A.L.T.M."/>
            <person name="Pandolfi V."/>
            <person name="Bustamante F.O."/>
            <person name="Brasileiro-Vidal A.C."/>
            <person name="Benko-Iseppon A.M."/>
        </authorList>
    </citation>
    <scope>NUCLEOTIDE SEQUENCE [LARGE SCALE GENOMIC DNA]</scope>
    <source>
        <tissue evidence="1">Leaves</tissue>
    </source>
</reference>
<evidence type="ECO:0000313" key="1">
    <source>
        <dbReference type="EMBL" id="MED6200306.1"/>
    </source>
</evidence>
<comment type="caution">
    <text evidence="1">The sequence shown here is derived from an EMBL/GenBank/DDBJ whole genome shotgun (WGS) entry which is preliminary data.</text>
</comment>
<dbReference type="EMBL" id="JASCZI010212785">
    <property type="protein sequence ID" value="MED6200306.1"/>
    <property type="molecule type" value="Genomic_DNA"/>
</dbReference>
<organism evidence="1 2">
    <name type="scientific">Stylosanthes scabra</name>
    <dbReference type="NCBI Taxonomy" id="79078"/>
    <lineage>
        <taxon>Eukaryota</taxon>
        <taxon>Viridiplantae</taxon>
        <taxon>Streptophyta</taxon>
        <taxon>Embryophyta</taxon>
        <taxon>Tracheophyta</taxon>
        <taxon>Spermatophyta</taxon>
        <taxon>Magnoliopsida</taxon>
        <taxon>eudicotyledons</taxon>
        <taxon>Gunneridae</taxon>
        <taxon>Pentapetalae</taxon>
        <taxon>rosids</taxon>
        <taxon>fabids</taxon>
        <taxon>Fabales</taxon>
        <taxon>Fabaceae</taxon>
        <taxon>Papilionoideae</taxon>
        <taxon>50 kb inversion clade</taxon>
        <taxon>dalbergioids sensu lato</taxon>
        <taxon>Dalbergieae</taxon>
        <taxon>Pterocarpus clade</taxon>
        <taxon>Stylosanthes</taxon>
    </lineage>
</organism>
<gene>
    <name evidence="1" type="ORF">PIB30_083772</name>
</gene>
<proteinExistence type="predicted"/>